<dbReference type="EMBL" id="BRYA01000230">
    <property type="protein sequence ID" value="GMI44865.1"/>
    <property type="molecule type" value="Genomic_DNA"/>
</dbReference>
<dbReference type="Gene3D" id="2.60.120.620">
    <property type="entry name" value="q2cbj1_9rhob like domain"/>
    <property type="match status" value="1"/>
</dbReference>
<organism evidence="1 2">
    <name type="scientific">Triparma columacea</name>
    <dbReference type="NCBI Taxonomy" id="722753"/>
    <lineage>
        <taxon>Eukaryota</taxon>
        <taxon>Sar</taxon>
        <taxon>Stramenopiles</taxon>
        <taxon>Ochrophyta</taxon>
        <taxon>Bolidophyceae</taxon>
        <taxon>Parmales</taxon>
        <taxon>Triparmaceae</taxon>
        <taxon>Triparma</taxon>
    </lineage>
</organism>
<dbReference type="Proteomes" id="UP001165065">
    <property type="component" value="Unassembled WGS sequence"/>
</dbReference>
<keyword evidence="2" id="KW-1185">Reference proteome</keyword>
<gene>
    <name evidence="1" type="ORF">TrCOL_g12700</name>
</gene>
<name>A0A9W7GJ77_9STRA</name>
<accession>A0A9W7GJ77</accession>
<protein>
    <submittedName>
        <fullName evidence="1">Uncharacterized protein</fullName>
    </submittedName>
</protein>
<dbReference type="OrthoDB" id="193947at2759"/>
<dbReference type="AlphaFoldDB" id="A0A9W7GJ77"/>
<sequence length="242" mass="26759">MLLYNTSYRLWPALDSVVAGGIPRSVREEAVREGYTGELLTDVDVGLARSSEVSVKRGLLTEADIAALLQMTDEIEASEGREGNNPENRTHARSMKYSIQLGPPLSHLQNKLPGVIGKIVELAEESLLGGKWTHETGPLFGFLGMNTLSIRVAEVWTYSVEGGLLDDYHFDTDSIMTIVTLLSDPGDFDGGEFQTYECDNTQLSYGMQKGDGVCFVSHKYHNISRVTRGRRKSLVVELWEGN</sequence>
<evidence type="ECO:0000313" key="2">
    <source>
        <dbReference type="Proteomes" id="UP001165065"/>
    </source>
</evidence>
<reference evidence="2" key="1">
    <citation type="journal article" date="2023" name="Commun. Biol.">
        <title>Genome analysis of Parmales, the sister group of diatoms, reveals the evolutionary specialization of diatoms from phago-mixotrophs to photoautotrophs.</title>
        <authorList>
            <person name="Ban H."/>
            <person name="Sato S."/>
            <person name="Yoshikawa S."/>
            <person name="Yamada K."/>
            <person name="Nakamura Y."/>
            <person name="Ichinomiya M."/>
            <person name="Sato N."/>
            <person name="Blanc-Mathieu R."/>
            <person name="Endo H."/>
            <person name="Kuwata A."/>
            <person name="Ogata H."/>
        </authorList>
    </citation>
    <scope>NUCLEOTIDE SEQUENCE [LARGE SCALE GENOMIC DNA]</scope>
</reference>
<evidence type="ECO:0000313" key="1">
    <source>
        <dbReference type="EMBL" id="GMI44865.1"/>
    </source>
</evidence>
<comment type="caution">
    <text evidence="1">The sequence shown here is derived from an EMBL/GenBank/DDBJ whole genome shotgun (WGS) entry which is preliminary data.</text>
</comment>
<proteinExistence type="predicted"/>